<dbReference type="OrthoDB" id="2666023at2"/>
<dbReference type="SUPFAM" id="SSF53850">
    <property type="entry name" value="Periplasmic binding protein-like II"/>
    <property type="match status" value="1"/>
</dbReference>
<dbReference type="AlphaFoldDB" id="A0A2Y9B9Q3"/>
<dbReference type="Pfam" id="PF01547">
    <property type="entry name" value="SBP_bac_1"/>
    <property type="match status" value="1"/>
</dbReference>
<dbReference type="InterPro" id="IPR006059">
    <property type="entry name" value="SBP"/>
</dbReference>
<keyword evidence="2" id="KW-0813">Transport</keyword>
<name>A0A2Y9B9Q3_9FIRM</name>
<accession>A0A2Y9B9Q3</accession>
<dbReference type="RefSeq" id="WP_109729799.1">
    <property type="nucleotide sequence ID" value="NZ_BAAACK010000007.1"/>
</dbReference>
<protein>
    <submittedName>
        <fullName evidence="5">Carbohydrate ABC transporter substrate-binding protein (CUT1 family)</fullName>
    </submittedName>
</protein>
<proteinExistence type="inferred from homology"/>
<comment type="similarity">
    <text evidence="1">Belongs to the bacterial solute-binding protein 1 family.</text>
</comment>
<reference evidence="5 6" key="1">
    <citation type="submission" date="2018-05" db="EMBL/GenBank/DDBJ databases">
        <title>The Hungate 1000. A catalogue of reference genomes from the rumen microbiome.</title>
        <authorList>
            <person name="Kelly W."/>
        </authorList>
    </citation>
    <scope>NUCLEOTIDE SEQUENCE [LARGE SCALE GENOMIC DNA]</scope>
    <source>
        <strain evidence="5 6">NLAE-zl-C242</strain>
    </source>
</reference>
<dbReference type="PANTHER" id="PTHR30061">
    <property type="entry name" value="MALTOSE-BINDING PERIPLASMIC PROTEIN"/>
    <property type="match status" value="1"/>
</dbReference>
<organism evidence="5 6">
    <name type="scientific">Faecalicatena orotica</name>
    <dbReference type="NCBI Taxonomy" id="1544"/>
    <lineage>
        <taxon>Bacteria</taxon>
        <taxon>Bacillati</taxon>
        <taxon>Bacillota</taxon>
        <taxon>Clostridia</taxon>
        <taxon>Lachnospirales</taxon>
        <taxon>Lachnospiraceae</taxon>
        <taxon>Faecalicatena</taxon>
    </lineage>
</organism>
<dbReference type="GO" id="GO:0055052">
    <property type="term" value="C:ATP-binding cassette (ABC) transporter complex, substrate-binding subunit-containing"/>
    <property type="evidence" value="ECO:0007669"/>
    <property type="project" value="TreeGrafter"/>
</dbReference>
<keyword evidence="6" id="KW-1185">Reference proteome</keyword>
<comment type="caution">
    <text evidence="5">The sequence shown here is derived from an EMBL/GenBank/DDBJ whole genome shotgun (WGS) entry which is preliminary data.</text>
</comment>
<evidence type="ECO:0000256" key="1">
    <source>
        <dbReference type="ARBA" id="ARBA00008520"/>
    </source>
</evidence>
<keyword evidence="3 4" id="KW-0732">Signal</keyword>
<evidence type="ECO:0000256" key="3">
    <source>
        <dbReference type="ARBA" id="ARBA00022729"/>
    </source>
</evidence>
<dbReference type="GO" id="GO:0042956">
    <property type="term" value="P:maltodextrin transmembrane transport"/>
    <property type="evidence" value="ECO:0007669"/>
    <property type="project" value="TreeGrafter"/>
</dbReference>
<dbReference type="GO" id="GO:1901982">
    <property type="term" value="F:maltose binding"/>
    <property type="evidence" value="ECO:0007669"/>
    <property type="project" value="TreeGrafter"/>
</dbReference>
<dbReference type="PANTHER" id="PTHR30061:SF50">
    <property type="entry name" value="MALTOSE_MALTODEXTRIN-BINDING PERIPLASMIC PROTEIN"/>
    <property type="match status" value="1"/>
</dbReference>
<dbReference type="Gene3D" id="3.40.190.10">
    <property type="entry name" value="Periplasmic binding protein-like II"/>
    <property type="match status" value="2"/>
</dbReference>
<evidence type="ECO:0000313" key="6">
    <source>
        <dbReference type="Proteomes" id="UP000245845"/>
    </source>
</evidence>
<feature type="signal peptide" evidence="4">
    <location>
        <begin position="1"/>
        <end position="20"/>
    </location>
</feature>
<evidence type="ECO:0000256" key="2">
    <source>
        <dbReference type="ARBA" id="ARBA00022448"/>
    </source>
</evidence>
<dbReference type="Proteomes" id="UP000245845">
    <property type="component" value="Unassembled WGS sequence"/>
</dbReference>
<feature type="chain" id="PRO_5043162098" evidence="4">
    <location>
        <begin position="21"/>
        <end position="431"/>
    </location>
</feature>
<dbReference type="PROSITE" id="PS51257">
    <property type="entry name" value="PROKAR_LIPOPROTEIN"/>
    <property type="match status" value="1"/>
</dbReference>
<evidence type="ECO:0000256" key="4">
    <source>
        <dbReference type="SAM" id="SignalP"/>
    </source>
</evidence>
<sequence>MKRKKALCVLLTAGMIAAMAAGCGGNGEDKAESKGKDSGNKTVTIMGWYDEDDMEGVIQAVNGQLGGDYTLEYTYVSLSDYNNVLGTQLASGEGPDIVLDGAEFPARITAGNVEEISGEEYVKEFSEAGFSLASKDGKIYGIPTYGWFSGIWYNKDILKECQVELPKTFDEFVSACEKIQAAGKQPMGFGLADGDTAQASLQGYLENSYYHNNSDNADGIEFDGKFASGEETLDGNINESVKKWYTLIEKKIITPEMLGISNQDALNSFKAGDVAFFNGGPWQYNEIKETGIQFGLMPQLSESGENVFTGGGPAASLGINVNAANKEGAQKAMEAFASVEVQKAFVEANPGSPSYRNGVESEMPEEYADIAECVNSGNIACNWDRWSVNMPAQTMIDESIAQIQGLVSGDLTPDEYVKAMDAKANAIRYEK</sequence>
<dbReference type="GO" id="GO:0015768">
    <property type="term" value="P:maltose transport"/>
    <property type="evidence" value="ECO:0007669"/>
    <property type="project" value="TreeGrafter"/>
</dbReference>
<evidence type="ECO:0000313" key="5">
    <source>
        <dbReference type="EMBL" id="PWJ32476.1"/>
    </source>
</evidence>
<gene>
    <name evidence="5" type="ORF">A8806_101767</name>
</gene>
<dbReference type="EMBL" id="QGDL01000001">
    <property type="protein sequence ID" value="PWJ32476.1"/>
    <property type="molecule type" value="Genomic_DNA"/>
</dbReference>